<evidence type="ECO:0000256" key="12">
    <source>
        <dbReference type="ARBA" id="ARBA00033211"/>
    </source>
</evidence>
<name>A0A7S1KVJ7_ALECA</name>
<dbReference type="InterPro" id="IPR023655">
    <property type="entry name" value="Cyt_C6"/>
</dbReference>
<evidence type="ECO:0000256" key="8">
    <source>
        <dbReference type="ARBA" id="ARBA00023004"/>
    </source>
</evidence>
<evidence type="ECO:0000256" key="11">
    <source>
        <dbReference type="ARBA" id="ARBA00031247"/>
    </source>
</evidence>
<keyword evidence="6 13" id="KW-0479">Metal-binding</keyword>
<comment type="subcellular location">
    <subcellularLocation>
        <location evidence="2">Plastid</location>
        <location evidence="2">Chloroplast thylakoid lumen</location>
    </subcellularLocation>
</comment>
<dbReference type="InterPro" id="IPR036909">
    <property type="entry name" value="Cyt_c-like_dom_sf"/>
</dbReference>
<evidence type="ECO:0000256" key="5">
    <source>
        <dbReference type="ARBA" id="ARBA00022617"/>
    </source>
</evidence>
<dbReference type="Pfam" id="PF13442">
    <property type="entry name" value="Cytochrome_CBB3"/>
    <property type="match status" value="1"/>
</dbReference>
<keyword evidence="4" id="KW-0813">Transport</keyword>
<dbReference type="SUPFAM" id="SSF46626">
    <property type="entry name" value="Cytochrome c"/>
    <property type="match status" value="1"/>
</dbReference>
<evidence type="ECO:0000313" key="16">
    <source>
        <dbReference type="EMBL" id="CAD9087216.1"/>
    </source>
</evidence>
<dbReference type="GO" id="GO:0020037">
    <property type="term" value="F:heme binding"/>
    <property type="evidence" value="ECO:0007669"/>
    <property type="project" value="InterPro"/>
</dbReference>
<protein>
    <recommendedName>
        <fullName evidence="12">Cytochrome c-553</fullName>
    </recommendedName>
    <alternativeName>
        <fullName evidence="11">Cytochrome c553</fullName>
    </alternativeName>
    <alternativeName>
        <fullName evidence="10">Soluble cytochrome f</fullName>
    </alternativeName>
</protein>
<keyword evidence="7" id="KW-0249">Electron transport</keyword>
<evidence type="ECO:0000256" key="13">
    <source>
        <dbReference type="PROSITE-ProRule" id="PRU00433"/>
    </source>
</evidence>
<dbReference type="AlphaFoldDB" id="A0A7S1KVJ7"/>
<sequence length="167" mass="16984">MPRSACLLIAASLALYGASCFVAPFATSSAPSGRASVSVSVANAGDVVSATPAATASWSPLALGVALGLLAAVVGGRPALAADLENGEAIFQGNCTACHAGGNNSIVAEKKLRKEALEQYLTGGYNVDAIKNQVTKGKGSMPAFGERLGPDDIDDVANWVYQQADKW</sequence>
<organism evidence="16">
    <name type="scientific">Alexandrium catenella</name>
    <name type="common">Red tide dinoflagellate</name>
    <name type="synonym">Gonyaulax catenella</name>
    <dbReference type="NCBI Taxonomy" id="2925"/>
    <lineage>
        <taxon>Eukaryota</taxon>
        <taxon>Sar</taxon>
        <taxon>Alveolata</taxon>
        <taxon>Dinophyceae</taxon>
        <taxon>Gonyaulacales</taxon>
        <taxon>Pyrocystaceae</taxon>
        <taxon>Alexandrium</taxon>
    </lineage>
</organism>
<feature type="signal peptide" evidence="14">
    <location>
        <begin position="1"/>
        <end position="20"/>
    </location>
</feature>
<evidence type="ECO:0000256" key="3">
    <source>
        <dbReference type="ARBA" id="ARBA00009650"/>
    </source>
</evidence>
<dbReference type="GO" id="GO:0009055">
    <property type="term" value="F:electron transfer activity"/>
    <property type="evidence" value="ECO:0007669"/>
    <property type="project" value="InterPro"/>
</dbReference>
<feature type="chain" id="PRO_5030952457" description="Cytochrome c-553" evidence="14">
    <location>
        <begin position="21"/>
        <end position="167"/>
    </location>
</feature>
<evidence type="ECO:0000259" key="15">
    <source>
        <dbReference type="PROSITE" id="PS51007"/>
    </source>
</evidence>
<dbReference type="EMBL" id="HBGE01001285">
    <property type="protein sequence ID" value="CAD9087216.1"/>
    <property type="molecule type" value="Transcribed_RNA"/>
</dbReference>
<dbReference type="PRINTS" id="PR00605">
    <property type="entry name" value="CYTCHROMECIC"/>
</dbReference>
<evidence type="ECO:0000256" key="7">
    <source>
        <dbReference type="ARBA" id="ARBA00022982"/>
    </source>
</evidence>
<dbReference type="InterPro" id="IPR008168">
    <property type="entry name" value="Cyt_C_IC"/>
</dbReference>
<evidence type="ECO:0000256" key="10">
    <source>
        <dbReference type="ARBA" id="ARBA00030448"/>
    </source>
</evidence>
<comment type="similarity">
    <text evidence="3">Belongs to the cytochrome c family. PetJ subfamily.</text>
</comment>
<comment type="function">
    <text evidence="1">Functions as an electron carrier between membrane-bound cytochrome b6-f and photosystem I in oxygenic photosynthesis.</text>
</comment>
<keyword evidence="9" id="KW-0793">Thylakoid</keyword>
<dbReference type="PANTHER" id="PTHR34688:SF2">
    <property type="entry name" value="CYTOCHROME C6, CHLOROPLASTIC"/>
    <property type="match status" value="1"/>
</dbReference>
<gene>
    <name evidence="16" type="ORF">ACAT0790_LOCUS790</name>
</gene>
<proteinExistence type="inferred from homology"/>
<reference evidence="16" key="1">
    <citation type="submission" date="2021-01" db="EMBL/GenBank/DDBJ databases">
        <authorList>
            <person name="Corre E."/>
            <person name="Pelletier E."/>
            <person name="Niang G."/>
            <person name="Scheremetjew M."/>
            <person name="Finn R."/>
            <person name="Kale V."/>
            <person name="Holt S."/>
            <person name="Cochrane G."/>
            <person name="Meng A."/>
            <person name="Brown T."/>
            <person name="Cohen L."/>
        </authorList>
    </citation>
    <scope>NUCLEOTIDE SEQUENCE</scope>
    <source>
        <strain evidence="16">OF101</strain>
    </source>
</reference>
<dbReference type="GO" id="GO:0009543">
    <property type="term" value="C:chloroplast thylakoid lumen"/>
    <property type="evidence" value="ECO:0007669"/>
    <property type="project" value="UniProtKB-SubCell"/>
</dbReference>
<evidence type="ECO:0000256" key="4">
    <source>
        <dbReference type="ARBA" id="ARBA00022448"/>
    </source>
</evidence>
<dbReference type="PANTHER" id="PTHR34688">
    <property type="entry name" value="CYTOCHROME C6, CHLOROPLASTIC"/>
    <property type="match status" value="1"/>
</dbReference>
<keyword evidence="14" id="KW-0732">Signal</keyword>
<dbReference type="Gene3D" id="1.10.760.10">
    <property type="entry name" value="Cytochrome c-like domain"/>
    <property type="match status" value="1"/>
</dbReference>
<keyword evidence="8 13" id="KW-0408">Iron</keyword>
<evidence type="ECO:0000256" key="2">
    <source>
        <dbReference type="ARBA" id="ARBA00004456"/>
    </source>
</evidence>
<evidence type="ECO:0000256" key="14">
    <source>
        <dbReference type="SAM" id="SignalP"/>
    </source>
</evidence>
<dbReference type="GO" id="GO:0005506">
    <property type="term" value="F:iron ion binding"/>
    <property type="evidence" value="ECO:0007669"/>
    <property type="project" value="InterPro"/>
</dbReference>
<accession>A0A7S1KVJ7</accession>
<dbReference type="InterPro" id="IPR009056">
    <property type="entry name" value="Cyt_c-like_dom"/>
</dbReference>
<dbReference type="PROSITE" id="PS51007">
    <property type="entry name" value="CYTC"/>
    <property type="match status" value="1"/>
</dbReference>
<keyword evidence="5 13" id="KW-0349">Heme</keyword>
<evidence type="ECO:0000256" key="6">
    <source>
        <dbReference type="ARBA" id="ARBA00022723"/>
    </source>
</evidence>
<evidence type="ECO:0000256" key="9">
    <source>
        <dbReference type="ARBA" id="ARBA00023078"/>
    </source>
</evidence>
<feature type="domain" description="Cytochrome c" evidence="15">
    <location>
        <begin position="82"/>
        <end position="164"/>
    </location>
</feature>
<evidence type="ECO:0000256" key="1">
    <source>
        <dbReference type="ARBA" id="ARBA00002347"/>
    </source>
</evidence>